<dbReference type="EMBL" id="MK072385">
    <property type="protein sequence ID" value="AYV82970.1"/>
    <property type="molecule type" value="Genomic_DNA"/>
</dbReference>
<organism evidence="1">
    <name type="scientific">Hyperionvirus sp</name>
    <dbReference type="NCBI Taxonomy" id="2487770"/>
    <lineage>
        <taxon>Viruses</taxon>
        <taxon>Varidnaviria</taxon>
        <taxon>Bamfordvirae</taxon>
        <taxon>Nucleocytoviricota</taxon>
        <taxon>Megaviricetes</taxon>
        <taxon>Imitervirales</taxon>
        <taxon>Mimiviridae</taxon>
        <taxon>Klosneuvirinae</taxon>
    </lineage>
</organism>
<gene>
    <name evidence="1" type="ORF">Hyperionvirus3_116</name>
</gene>
<evidence type="ECO:0000313" key="1">
    <source>
        <dbReference type="EMBL" id="AYV82970.1"/>
    </source>
</evidence>
<protein>
    <submittedName>
        <fullName evidence="1">Uncharacterized protein</fullName>
    </submittedName>
</protein>
<name>A0A3G5A6T4_9VIRU</name>
<accession>A0A3G5A6T4</accession>
<reference evidence="1" key="1">
    <citation type="submission" date="2018-10" db="EMBL/GenBank/DDBJ databases">
        <title>Hidden diversity of soil giant viruses.</title>
        <authorList>
            <person name="Schulz F."/>
            <person name="Alteio L."/>
            <person name="Goudeau D."/>
            <person name="Ryan E.M."/>
            <person name="Malmstrom R.R."/>
            <person name="Blanchard J."/>
            <person name="Woyke T."/>
        </authorList>
    </citation>
    <scope>NUCLEOTIDE SEQUENCE</scope>
    <source>
        <strain evidence="1">HYV1</strain>
    </source>
</reference>
<sequence length="150" mass="17090">MPDKYSRCFVNERNYTNIIPESINVNVPTINKFPPIQLDCTSPTQCYFMGEFDLYDDNVAILKLSGDININFTYISRFSLEIDFIDERIGITTSTAFLLDNLSGTNIWEFSGYVVDSLEGTILISISIELLLNAAYLTEFLIEYGPREIV</sequence>
<proteinExistence type="predicted"/>